<dbReference type="KEGG" id="gtt:GUITHDRAFT_121643"/>
<protein>
    <recommendedName>
        <fullName evidence="8">Right handed beta helix domain-containing protein</fullName>
    </recommendedName>
</protein>
<organism evidence="9">
    <name type="scientific">Guillardia theta (strain CCMP2712)</name>
    <name type="common">Cryptophyte</name>
    <dbReference type="NCBI Taxonomy" id="905079"/>
    <lineage>
        <taxon>Eukaryota</taxon>
        <taxon>Cryptophyceae</taxon>
        <taxon>Pyrenomonadales</taxon>
        <taxon>Geminigeraceae</taxon>
        <taxon>Guillardia</taxon>
    </lineage>
</organism>
<dbReference type="OrthoDB" id="411524at2759"/>
<name>L1I7F5_GUITC</name>
<keyword evidence="4" id="KW-1133">Transmembrane helix</keyword>
<dbReference type="InterPro" id="IPR011050">
    <property type="entry name" value="Pectin_lyase_fold/virulence"/>
</dbReference>
<dbReference type="SUPFAM" id="SSF51126">
    <property type="entry name" value="Pectin lyase-like"/>
    <property type="match status" value="1"/>
</dbReference>
<evidence type="ECO:0000256" key="2">
    <source>
        <dbReference type="ARBA" id="ARBA00022692"/>
    </source>
</evidence>
<dbReference type="GO" id="GO:0035269">
    <property type="term" value="P:protein O-linked glycosylation via mannose"/>
    <property type="evidence" value="ECO:0007669"/>
    <property type="project" value="TreeGrafter"/>
</dbReference>
<dbReference type="Pfam" id="PF13229">
    <property type="entry name" value="Beta_helix"/>
    <property type="match status" value="1"/>
</dbReference>
<feature type="signal peptide" evidence="7">
    <location>
        <begin position="1"/>
        <end position="22"/>
    </location>
</feature>
<dbReference type="GeneID" id="17288919"/>
<dbReference type="RefSeq" id="XP_005819163.1">
    <property type="nucleotide sequence ID" value="XM_005819106.1"/>
</dbReference>
<reference evidence="9 11" key="1">
    <citation type="journal article" date="2012" name="Nature">
        <title>Algal genomes reveal evolutionary mosaicism and the fate of nucleomorphs.</title>
        <authorList>
            <consortium name="DOE Joint Genome Institute"/>
            <person name="Curtis B.A."/>
            <person name="Tanifuji G."/>
            <person name="Burki F."/>
            <person name="Gruber A."/>
            <person name="Irimia M."/>
            <person name="Maruyama S."/>
            <person name="Arias M.C."/>
            <person name="Ball S.G."/>
            <person name="Gile G.H."/>
            <person name="Hirakawa Y."/>
            <person name="Hopkins J.F."/>
            <person name="Kuo A."/>
            <person name="Rensing S.A."/>
            <person name="Schmutz J."/>
            <person name="Symeonidi A."/>
            <person name="Elias M."/>
            <person name="Eveleigh R.J."/>
            <person name="Herman E.K."/>
            <person name="Klute M.J."/>
            <person name="Nakayama T."/>
            <person name="Obornik M."/>
            <person name="Reyes-Prieto A."/>
            <person name="Armbrust E.V."/>
            <person name="Aves S.J."/>
            <person name="Beiko R.G."/>
            <person name="Coutinho P."/>
            <person name="Dacks J.B."/>
            <person name="Durnford D.G."/>
            <person name="Fast N.M."/>
            <person name="Green B.R."/>
            <person name="Grisdale C.J."/>
            <person name="Hempel F."/>
            <person name="Henrissat B."/>
            <person name="Hoppner M.P."/>
            <person name="Ishida K."/>
            <person name="Kim E."/>
            <person name="Koreny L."/>
            <person name="Kroth P.G."/>
            <person name="Liu Y."/>
            <person name="Malik S.B."/>
            <person name="Maier U.G."/>
            <person name="McRose D."/>
            <person name="Mock T."/>
            <person name="Neilson J.A."/>
            <person name="Onodera N.T."/>
            <person name="Poole A.M."/>
            <person name="Pritham E.J."/>
            <person name="Richards T.A."/>
            <person name="Rocap G."/>
            <person name="Roy S.W."/>
            <person name="Sarai C."/>
            <person name="Schaack S."/>
            <person name="Shirato S."/>
            <person name="Slamovits C.H."/>
            <person name="Spencer D.F."/>
            <person name="Suzuki S."/>
            <person name="Worden A.Z."/>
            <person name="Zauner S."/>
            <person name="Barry K."/>
            <person name="Bell C."/>
            <person name="Bharti A.K."/>
            <person name="Crow J.A."/>
            <person name="Grimwood J."/>
            <person name="Kramer R."/>
            <person name="Lindquist E."/>
            <person name="Lucas S."/>
            <person name="Salamov A."/>
            <person name="McFadden G.I."/>
            <person name="Lane C.E."/>
            <person name="Keeling P.J."/>
            <person name="Gray M.W."/>
            <person name="Grigoriev I.V."/>
            <person name="Archibald J.M."/>
        </authorList>
    </citation>
    <scope>NUCLEOTIDE SEQUENCE</scope>
    <source>
        <strain evidence="9 11">CCMP2712</strain>
    </source>
</reference>
<evidence type="ECO:0000256" key="4">
    <source>
        <dbReference type="ARBA" id="ARBA00022989"/>
    </source>
</evidence>
<keyword evidence="6" id="KW-0325">Glycoprotein</keyword>
<sequence>MNSNFVTEILCSVSFLVYLTAAASCSFEQSHRVSHRRAAISQSEHGGGIRLRGGEDGKSETIVVPTDCKGVAEAVKLACGQLKRYVTMPSEMEREAGKILDPDINNYGEAVLPETYEWTPASGQKIRALIIRSHLDFRGEDGVCCMWSALLVEALRLMQHMPGVGGGLTLNIGDECESDLCVRVFPGPLTGVLAASGNSRVSLLDCILLPVELTNIGTHGYGMFAWGQSVVKFVGCEVQDFQVGADVSFNASVVFESCDVSHNRFAIYLHDEAHVSMSNCTLTQNHKSAFCVGHHGKDRASLALRNVSLLGNKLWSDDDRPKTLVEENVVIDLENFSLPVVYRDTNFTIAHVDQTFDEESEAERAFLHEYMTNCSRTAMEMKMKMKMKMTMVVVMMMTTTTMPARLSSSSSSSLLEDPTRSFLQPPSTSAANCLYDPGHQGSDSHHLAVSAAACPCPSSSDISASFKLSSDTAEVGWNTNKEASVGDRVLIAINFEGRGRDDVYMLQLQLRRALDVLVMKEYLTSPETFSSHARCLSFTYEHALPGAHLVSVMLFSSDKSESKPELLFSSHHNFQVKTDARVSPPHNLSTGSPASLLLNTVKLNGQEVEIPLYLCGVLRGTCLVLVAVTETETLEVSNKVLLLDLDCKQGPFNVSLAIPSGKEYSLFVALTELKDDLPASLKPALQLRKFFNFNRCVMNECSLADHMSPPSSELHTPALPPTPAANSVAPHPEDLLCSIHLSFFPGETVHALETFTVQVNMAGLAKGSRYKIVLFITLKETGLVMFEKTEVFHGDALQFIKHDISSFWPGEFVVHAMLFDDHSQIEGEDTILAKLTRKIVSVASCQVSYLWSSSGSPLFNGSLPYKDAPFSAPAASSTSLSDKELPVTLVTVATVDRAVVLVNVAAHWKEDMAVAFYARSQSDEQQIRRFVRDSLGPWFSSRGRQLEIVMLTLCPDADAEARFAVFPINMLRKISCAIAKSDLVLYSDVDMIPSDSLAHQIRLLYQTSTVTSQQLLVVPSFKSNGAWPPYAHVELHNKSLLVRTHAVTFLDLVTSFDACQVNIPAMPCGLWSPSHRWTEAGVYHAPTEYSRWFNTSVAYEVDYITGYEPYVVVNRSSWMGRHGAGMYDDGYISWGWDKSSLTLEAALLGYSFLVLPMGFLVHASSQIKQRQLNVRLFAMGQQMYPGWGPPDTRGRQRFHAMLFSNQVDPQPNVAIRSYLVPAFKADGCSMAGLRLVPADRVEVSKEGHVLRVTAQGLCEGVGYQIYVSVLQASDRMPLHKLFSQHTLLPRQFAGSSHETQLKLGRLPAGKVVLKLELQDLQASKVLERSGRATIDWTERKYEIGKLDAS</sequence>
<dbReference type="InterPro" id="IPR051292">
    <property type="entry name" value="Xyl/GlcA_transferase"/>
</dbReference>
<dbReference type="HOGENOM" id="CLU_005750_0_0_1"/>
<evidence type="ECO:0000256" key="3">
    <source>
        <dbReference type="ARBA" id="ARBA00022968"/>
    </source>
</evidence>
<feature type="chain" id="PRO_5008769683" description="Right handed beta helix domain-containing protein" evidence="7">
    <location>
        <begin position="23"/>
        <end position="1349"/>
    </location>
</feature>
<gene>
    <name evidence="9" type="ORF">GUITHDRAFT_121643</name>
</gene>
<dbReference type="Pfam" id="PF13896">
    <property type="entry name" value="Glyco_transf_49"/>
    <property type="match status" value="2"/>
</dbReference>
<dbReference type="PANTHER" id="PTHR12270">
    <property type="entry name" value="GLYCOSYLTRANSFERASE-RELATED"/>
    <property type="match status" value="1"/>
</dbReference>
<dbReference type="Proteomes" id="UP000011087">
    <property type="component" value="Unassembled WGS sequence"/>
</dbReference>
<evidence type="ECO:0000259" key="8">
    <source>
        <dbReference type="Pfam" id="PF13229"/>
    </source>
</evidence>
<feature type="domain" description="Right handed beta helix" evidence="8">
    <location>
        <begin position="219"/>
        <end position="312"/>
    </location>
</feature>
<dbReference type="EMBL" id="JH993206">
    <property type="protein sequence ID" value="EKX32183.1"/>
    <property type="molecule type" value="Genomic_DNA"/>
</dbReference>
<proteinExistence type="predicted"/>
<dbReference type="InterPro" id="IPR039448">
    <property type="entry name" value="Beta_helix"/>
</dbReference>
<evidence type="ECO:0000256" key="6">
    <source>
        <dbReference type="ARBA" id="ARBA00023180"/>
    </source>
</evidence>
<reference evidence="10" key="3">
    <citation type="submission" date="2015-06" db="UniProtKB">
        <authorList>
            <consortium name="EnsemblProtists"/>
        </authorList>
    </citation>
    <scope>IDENTIFICATION</scope>
</reference>
<evidence type="ECO:0000313" key="9">
    <source>
        <dbReference type="EMBL" id="EKX32183.1"/>
    </source>
</evidence>
<dbReference type="eggNOG" id="KOG3765">
    <property type="taxonomic scope" value="Eukaryota"/>
</dbReference>
<keyword evidence="5" id="KW-0472">Membrane</keyword>
<reference evidence="11" key="2">
    <citation type="submission" date="2012-11" db="EMBL/GenBank/DDBJ databases">
        <authorList>
            <person name="Kuo A."/>
            <person name="Curtis B.A."/>
            <person name="Tanifuji G."/>
            <person name="Burki F."/>
            <person name="Gruber A."/>
            <person name="Irimia M."/>
            <person name="Maruyama S."/>
            <person name="Arias M.C."/>
            <person name="Ball S.G."/>
            <person name="Gile G.H."/>
            <person name="Hirakawa Y."/>
            <person name="Hopkins J.F."/>
            <person name="Rensing S.A."/>
            <person name="Schmutz J."/>
            <person name="Symeonidi A."/>
            <person name="Elias M."/>
            <person name="Eveleigh R.J."/>
            <person name="Herman E.K."/>
            <person name="Klute M.J."/>
            <person name="Nakayama T."/>
            <person name="Obornik M."/>
            <person name="Reyes-Prieto A."/>
            <person name="Armbrust E.V."/>
            <person name="Aves S.J."/>
            <person name="Beiko R.G."/>
            <person name="Coutinho P."/>
            <person name="Dacks J.B."/>
            <person name="Durnford D.G."/>
            <person name="Fast N.M."/>
            <person name="Green B.R."/>
            <person name="Grisdale C."/>
            <person name="Hempe F."/>
            <person name="Henrissat B."/>
            <person name="Hoppner M.P."/>
            <person name="Ishida K.-I."/>
            <person name="Kim E."/>
            <person name="Koreny L."/>
            <person name="Kroth P.G."/>
            <person name="Liu Y."/>
            <person name="Malik S.-B."/>
            <person name="Maier U.G."/>
            <person name="McRose D."/>
            <person name="Mock T."/>
            <person name="Neilson J.A."/>
            <person name="Onodera N.T."/>
            <person name="Poole A.M."/>
            <person name="Pritham E.J."/>
            <person name="Richards T.A."/>
            <person name="Rocap G."/>
            <person name="Roy S.W."/>
            <person name="Sarai C."/>
            <person name="Schaack S."/>
            <person name="Shirato S."/>
            <person name="Slamovits C.H."/>
            <person name="Spencer D.F."/>
            <person name="Suzuki S."/>
            <person name="Worden A.Z."/>
            <person name="Zauner S."/>
            <person name="Barry K."/>
            <person name="Bell C."/>
            <person name="Bharti A.K."/>
            <person name="Crow J.A."/>
            <person name="Grimwood J."/>
            <person name="Kramer R."/>
            <person name="Lindquist E."/>
            <person name="Lucas S."/>
            <person name="Salamov A."/>
            <person name="McFadden G.I."/>
            <person name="Lane C.E."/>
            <person name="Keeling P.J."/>
            <person name="Gray M.W."/>
            <person name="Grigoriev I.V."/>
            <person name="Archibald J.M."/>
        </authorList>
    </citation>
    <scope>NUCLEOTIDE SEQUENCE</scope>
    <source>
        <strain evidence="11">CCMP2712</strain>
    </source>
</reference>
<evidence type="ECO:0000313" key="10">
    <source>
        <dbReference type="EnsemblProtists" id="EKX32183"/>
    </source>
</evidence>
<dbReference type="PaxDb" id="55529-EKX32183"/>
<keyword evidence="7" id="KW-0732">Signal</keyword>
<keyword evidence="3" id="KW-0735">Signal-anchor</keyword>
<comment type="subcellular location">
    <subcellularLocation>
        <location evidence="1">Membrane</location>
        <topology evidence="1">Single-pass type II membrane protein</topology>
    </subcellularLocation>
</comment>
<dbReference type="GO" id="GO:0015020">
    <property type="term" value="F:glucuronosyltransferase activity"/>
    <property type="evidence" value="ECO:0007669"/>
    <property type="project" value="TreeGrafter"/>
</dbReference>
<keyword evidence="11" id="KW-1185">Reference proteome</keyword>
<evidence type="ECO:0000256" key="1">
    <source>
        <dbReference type="ARBA" id="ARBA00004606"/>
    </source>
</evidence>
<evidence type="ECO:0000256" key="7">
    <source>
        <dbReference type="SAM" id="SignalP"/>
    </source>
</evidence>
<keyword evidence="2" id="KW-0812">Transmembrane</keyword>
<evidence type="ECO:0000313" key="11">
    <source>
        <dbReference type="Proteomes" id="UP000011087"/>
    </source>
</evidence>
<dbReference type="GO" id="GO:0016020">
    <property type="term" value="C:membrane"/>
    <property type="evidence" value="ECO:0007669"/>
    <property type="project" value="UniProtKB-SubCell"/>
</dbReference>
<dbReference type="EnsemblProtists" id="EKX32183">
    <property type="protein sequence ID" value="EKX32183"/>
    <property type="gene ID" value="GUITHDRAFT_121643"/>
</dbReference>
<accession>L1I7F5</accession>
<evidence type="ECO:0000256" key="5">
    <source>
        <dbReference type="ARBA" id="ARBA00023136"/>
    </source>
</evidence>
<dbReference type="PANTHER" id="PTHR12270:SF25">
    <property type="entry name" value="GLYCOSYLTRANSFERASE-LIKE PROTEIN LARGE"/>
    <property type="match status" value="1"/>
</dbReference>
<dbReference type="GO" id="GO:0042285">
    <property type="term" value="F:xylosyltransferase activity"/>
    <property type="evidence" value="ECO:0007669"/>
    <property type="project" value="TreeGrafter"/>
</dbReference>